<reference evidence="1 2" key="1">
    <citation type="journal article" date="2022" name="bioRxiv">
        <title>Genomics of Preaxostyla Flagellates Illuminates Evolutionary Transitions and the Path Towards Mitochondrial Loss.</title>
        <authorList>
            <person name="Novak L.V.F."/>
            <person name="Treitli S.C."/>
            <person name="Pyrih J."/>
            <person name="Halakuc P."/>
            <person name="Pipaliya S.V."/>
            <person name="Vacek V."/>
            <person name="Brzon O."/>
            <person name="Soukal P."/>
            <person name="Eme L."/>
            <person name="Dacks J.B."/>
            <person name="Karnkowska A."/>
            <person name="Elias M."/>
            <person name="Hampl V."/>
        </authorList>
    </citation>
    <scope>NUCLEOTIDE SEQUENCE [LARGE SCALE GENOMIC DNA]</scope>
    <source>
        <strain evidence="1">NAU3</strain>
        <tissue evidence="1">Gut</tissue>
    </source>
</reference>
<dbReference type="EMBL" id="JARBJD010000443">
    <property type="protein sequence ID" value="KAK2942000.1"/>
    <property type="molecule type" value="Genomic_DNA"/>
</dbReference>
<organism evidence="1 2">
    <name type="scientific">Blattamonas nauphoetae</name>
    <dbReference type="NCBI Taxonomy" id="2049346"/>
    <lineage>
        <taxon>Eukaryota</taxon>
        <taxon>Metamonada</taxon>
        <taxon>Preaxostyla</taxon>
        <taxon>Oxymonadida</taxon>
        <taxon>Blattamonas</taxon>
    </lineage>
</organism>
<comment type="caution">
    <text evidence="1">The sequence shown here is derived from an EMBL/GenBank/DDBJ whole genome shotgun (WGS) entry which is preliminary data.</text>
</comment>
<sequence length="353" mass="38567">MDDSSPLLNFLPSSKIPLACSILHAFVLLLISNPSLPHSAYFDTHRCALFTVQFCIDTLSSVIIQFEARLTLAASAALPILLFPLLLFLNSLLSSSLLPHPTPIFSSSILNPNPPLKTKTSSPCPFTYTTKVLRQAVPVIHLQQHAIFLLSQQHSHRQRTDLLPPPPLASGTVSSIAQDVEGDREEKQSRQFQPKFAQMPLICRVRPKTDSTNGGRSALITKLVHQSLTLLLPFCVSVFVKETKNSVFKPGNEDTVSMSIIQACSSSLPSTTALTNTPESDVGCRQFRFTLLHYLLAFVFALISDHARVKTSSSSSPSYADQSHNALSHLSSSFITSQAIIPSLLFVAVLSDC</sequence>
<evidence type="ECO:0000313" key="1">
    <source>
        <dbReference type="EMBL" id="KAK2942000.1"/>
    </source>
</evidence>
<protein>
    <submittedName>
        <fullName evidence="1">Uncharacterized protein</fullName>
    </submittedName>
</protein>
<gene>
    <name evidence="1" type="ORF">BLNAU_23084</name>
</gene>
<dbReference type="Proteomes" id="UP001281761">
    <property type="component" value="Unassembled WGS sequence"/>
</dbReference>
<name>A0ABQ9WRA0_9EUKA</name>
<accession>A0ABQ9WRA0</accession>
<keyword evidence="2" id="KW-1185">Reference proteome</keyword>
<proteinExistence type="predicted"/>
<evidence type="ECO:0000313" key="2">
    <source>
        <dbReference type="Proteomes" id="UP001281761"/>
    </source>
</evidence>